<dbReference type="Proteomes" id="UP000530038">
    <property type="component" value="Unassembled WGS sequence"/>
</dbReference>
<name>A0ABR5ZI34_9GAMM</name>
<dbReference type="EMBL" id="JACERK010000011">
    <property type="protein sequence ID" value="MBA5234121.1"/>
    <property type="molecule type" value="Genomic_DNA"/>
</dbReference>
<evidence type="ECO:0008006" key="3">
    <source>
        <dbReference type="Google" id="ProtNLM"/>
    </source>
</evidence>
<sequence>MSKPFDLLRELDRFGEGNDINLNDASIRPAFGLHVEQAIDLALKDPILLQGQRAEAMFETLVISLGEFQLLKPEDGGRVFAFKKMQPPDFRVVLKDGTNWLIEVKNVYQPNAFRQRRRLLTKDYRKSLNRYTSTTGGILKLAIFWARWSIWTLVDPEKIDPGGGDFALDMMDALKVSELASLGDESIGIRAPLLLRLTMNPERTSSIAPNGTVHVTVGHAQIFSAGFELSDPSDQQIAWTVMQYGDWKTGEPRAVVEGDRLIALEFDCAPLEQSGQGFESVGFLSRLFARYYADQTMKDGEVVRIKIPAQPEWLRALRQTNGTRRMPIWRFVLEPNYEDRFIRP</sequence>
<gene>
    <name evidence="1" type="ORF">H2Y56_18685</name>
</gene>
<evidence type="ECO:0000313" key="1">
    <source>
        <dbReference type="EMBL" id="MBA5234121.1"/>
    </source>
</evidence>
<reference evidence="1 2" key="1">
    <citation type="submission" date="2020-07" db="EMBL/GenBank/DDBJ databases">
        <title>Characterization of Pectobacterium aroidearum strains causing soft rot on Amorphophallus konjac.</title>
        <authorList>
            <person name="Xie H."/>
        </authorList>
    </citation>
    <scope>NUCLEOTIDE SEQUENCE [LARGE SCALE GENOMIC DNA]</scope>
    <source>
        <strain evidence="1 2">MY10</strain>
    </source>
</reference>
<protein>
    <recommendedName>
        <fullName evidence="3">Restriction endonuclease</fullName>
    </recommendedName>
</protein>
<organism evidence="1 2">
    <name type="scientific">Pectobacterium aroidearum</name>
    <dbReference type="NCBI Taxonomy" id="1201031"/>
    <lineage>
        <taxon>Bacteria</taxon>
        <taxon>Pseudomonadati</taxon>
        <taxon>Pseudomonadota</taxon>
        <taxon>Gammaproteobacteria</taxon>
        <taxon>Enterobacterales</taxon>
        <taxon>Pectobacteriaceae</taxon>
        <taxon>Pectobacterium</taxon>
    </lineage>
</organism>
<comment type="caution">
    <text evidence="1">The sequence shown here is derived from an EMBL/GenBank/DDBJ whole genome shotgun (WGS) entry which is preliminary data.</text>
</comment>
<accession>A0ABR5ZI34</accession>
<evidence type="ECO:0000313" key="2">
    <source>
        <dbReference type="Proteomes" id="UP000530038"/>
    </source>
</evidence>
<keyword evidence="2" id="KW-1185">Reference proteome</keyword>
<proteinExistence type="predicted"/>
<dbReference type="RefSeq" id="WP_181830310.1">
    <property type="nucleotide sequence ID" value="NZ_JACERI010000010.1"/>
</dbReference>